<reference evidence="10 11" key="1">
    <citation type="submission" date="2017-02" db="EMBL/GenBank/DDBJ databases">
        <title>The new phylogeny of genus Mycobacterium.</title>
        <authorList>
            <person name="Tortoli E."/>
            <person name="Trovato A."/>
            <person name="Cirillo D.M."/>
        </authorList>
    </citation>
    <scope>NUCLEOTIDE SEQUENCE [LARGE SCALE GENOMIC DNA]</scope>
    <source>
        <strain evidence="10 11">DSM 44049</strain>
    </source>
</reference>
<evidence type="ECO:0000256" key="6">
    <source>
        <dbReference type="ARBA" id="ARBA00022777"/>
    </source>
</evidence>
<dbReference type="OrthoDB" id="5176662at2"/>
<keyword evidence="8" id="KW-0472">Membrane</keyword>
<feature type="transmembrane region" description="Helical" evidence="8">
    <location>
        <begin position="22"/>
        <end position="45"/>
    </location>
</feature>
<dbReference type="SMART" id="SM00387">
    <property type="entry name" value="HATPase_c"/>
    <property type="match status" value="1"/>
</dbReference>
<evidence type="ECO:0000256" key="4">
    <source>
        <dbReference type="ARBA" id="ARBA00022553"/>
    </source>
</evidence>
<feature type="transmembrane region" description="Helical" evidence="8">
    <location>
        <begin position="164"/>
        <end position="183"/>
    </location>
</feature>
<evidence type="ECO:0000256" key="3">
    <source>
        <dbReference type="ARBA" id="ARBA00012438"/>
    </source>
</evidence>
<dbReference type="EMBL" id="MVHT01000062">
    <property type="protein sequence ID" value="ORA98835.1"/>
    <property type="molecule type" value="Genomic_DNA"/>
</dbReference>
<dbReference type="PANTHER" id="PTHR44936">
    <property type="entry name" value="SENSOR PROTEIN CREC"/>
    <property type="match status" value="1"/>
</dbReference>
<gene>
    <name evidence="10" type="ORF">BST27_20260</name>
</gene>
<feature type="transmembrane region" description="Helical" evidence="8">
    <location>
        <begin position="93"/>
        <end position="118"/>
    </location>
</feature>
<dbReference type="InterPro" id="IPR036097">
    <property type="entry name" value="HisK_dim/P_sf"/>
</dbReference>
<feature type="transmembrane region" description="Helical" evidence="8">
    <location>
        <begin position="125"/>
        <end position="144"/>
    </location>
</feature>
<keyword evidence="8" id="KW-1133">Transmembrane helix</keyword>
<proteinExistence type="predicted"/>
<keyword evidence="6 10" id="KW-0418">Kinase</keyword>
<organism evidence="10 11">
    <name type="scientific">Mycobacterium intermedium</name>
    <dbReference type="NCBI Taxonomy" id="28445"/>
    <lineage>
        <taxon>Bacteria</taxon>
        <taxon>Bacillati</taxon>
        <taxon>Actinomycetota</taxon>
        <taxon>Actinomycetes</taxon>
        <taxon>Mycobacteriales</taxon>
        <taxon>Mycobacteriaceae</taxon>
        <taxon>Mycobacterium</taxon>
        <taxon>Mycobacterium simiae complex</taxon>
    </lineage>
</organism>
<comment type="caution">
    <text evidence="10">The sequence shown here is derived from an EMBL/GenBank/DDBJ whole genome shotgun (WGS) entry which is preliminary data.</text>
</comment>
<dbReference type="STRING" id="28445.BHQ20_07805"/>
<keyword evidence="7" id="KW-0902">Two-component regulatory system</keyword>
<keyword evidence="8" id="KW-0812">Transmembrane</keyword>
<accession>A0A1E3SHP4</accession>
<evidence type="ECO:0000256" key="7">
    <source>
        <dbReference type="ARBA" id="ARBA00023012"/>
    </source>
</evidence>
<evidence type="ECO:0000256" key="1">
    <source>
        <dbReference type="ARBA" id="ARBA00000085"/>
    </source>
</evidence>
<dbReference type="InterPro" id="IPR036890">
    <property type="entry name" value="HATPase_C_sf"/>
</dbReference>
<evidence type="ECO:0000256" key="5">
    <source>
        <dbReference type="ARBA" id="ARBA00022679"/>
    </source>
</evidence>
<dbReference type="Pfam" id="PF02518">
    <property type="entry name" value="HATPase_c"/>
    <property type="match status" value="1"/>
</dbReference>
<dbReference type="PRINTS" id="PR00344">
    <property type="entry name" value="BCTRLSENSOR"/>
</dbReference>
<name>A0A1E3SHP4_MYCIE</name>
<dbReference type="InterPro" id="IPR050980">
    <property type="entry name" value="2C_sensor_his_kinase"/>
</dbReference>
<dbReference type="GO" id="GO:0000155">
    <property type="term" value="F:phosphorelay sensor kinase activity"/>
    <property type="evidence" value="ECO:0007669"/>
    <property type="project" value="InterPro"/>
</dbReference>
<dbReference type="Gene3D" id="3.30.565.10">
    <property type="entry name" value="Histidine kinase-like ATPase, C-terminal domain"/>
    <property type="match status" value="1"/>
</dbReference>
<dbReference type="GO" id="GO:0005886">
    <property type="term" value="C:plasma membrane"/>
    <property type="evidence" value="ECO:0007669"/>
    <property type="project" value="UniProtKB-SubCell"/>
</dbReference>
<dbReference type="PANTHER" id="PTHR44936:SF9">
    <property type="entry name" value="SENSOR PROTEIN CREC"/>
    <property type="match status" value="1"/>
</dbReference>
<evidence type="ECO:0000256" key="8">
    <source>
        <dbReference type="SAM" id="Phobius"/>
    </source>
</evidence>
<keyword evidence="5" id="KW-0808">Transferase</keyword>
<comment type="subcellular location">
    <subcellularLocation>
        <location evidence="2">Cell membrane</location>
    </subcellularLocation>
</comment>
<dbReference type="PROSITE" id="PS50109">
    <property type="entry name" value="HIS_KIN"/>
    <property type="match status" value="1"/>
</dbReference>
<evidence type="ECO:0000313" key="10">
    <source>
        <dbReference type="EMBL" id="ORA98835.1"/>
    </source>
</evidence>
<dbReference type="InterPro" id="IPR003594">
    <property type="entry name" value="HATPase_dom"/>
</dbReference>
<comment type="catalytic activity">
    <reaction evidence="1">
        <text>ATP + protein L-histidine = ADP + protein N-phospho-L-histidine.</text>
        <dbReference type="EC" id="2.7.13.3"/>
    </reaction>
</comment>
<keyword evidence="11" id="KW-1185">Reference proteome</keyword>
<dbReference type="InterPro" id="IPR005467">
    <property type="entry name" value="His_kinase_dom"/>
</dbReference>
<dbReference type="Proteomes" id="UP000192739">
    <property type="component" value="Unassembled WGS sequence"/>
</dbReference>
<dbReference type="SUPFAM" id="SSF55874">
    <property type="entry name" value="ATPase domain of HSP90 chaperone/DNA topoisomerase II/histidine kinase"/>
    <property type="match status" value="1"/>
</dbReference>
<dbReference type="AlphaFoldDB" id="A0A1E3SHP4"/>
<evidence type="ECO:0000313" key="11">
    <source>
        <dbReference type="Proteomes" id="UP000192739"/>
    </source>
</evidence>
<dbReference type="InterPro" id="IPR004358">
    <property type="entry name" value="Sig_transdc_His_kin-like_C"/>
</dbReference>
<protein>
    <recommendedName>
        <fullName evidence="3">histidine kinase</fullName>
        <ecNumber evidence="3">2.7.13.3</ecNumber>
    </recommendedName>
</protein>
<keyword evidence="4" id="KW-0597">Phosphoprotein</keyword>
<dbReference type="Gene3D" id="1.10.287.130">
    <property type="match status" value="1"/>
</dbReference>
<sequence>MVGRVRPLDRIRSALGPDADDYGLAGLVITARIGVVTSIAVLLVVGPPWVREHVVATAAVLVAAMLYSAAFLLNPRVEVRRTRYGYLLTAIDSAFTLTLTALTGGVHSPVAVVMVLVVIASAARLTVAGTLLITVLLGAAYVVLALTTGPDAVEGPSRTLQGVWWAVYLLFIAVLGAGLSALAEREQRSRLRAILEAEAEHAAAEEERDLRARLLRSYEAQQDGLQVLLHEFRTPVASLEALARALNDASNKLSEPDREAGLQLAERHARHLHDMLDALGDVALSRRPTFSSGRVRRVDVAELITAAADAVGLQPPRLRLTTGDLDPVAVNAQGLQRILTNLLENASRHGRGEPVDVTCARDGDELRIAILDRGPGVPDGSLGELTAKYVSVGDQRGTAGLGLWIVQQIVETMGGRLTFSARDGGGLAATVSVPTN</sequence>
<dbReference type="SUPFAM" id="SSF47384">
    <property type="entry name" value="Homodimeric domain of signal transducing histidine kinase"/>
    <property type="match status" value="1"/>
</dbReference>
<evidence type="ECO:0000259" key="9">
    <source>
        <dbReference type="PROSITE" id="PS50109"/>
    </source>
</evidence>
<feature type="transmembrane region" description="Helical" evidence="8">
    <location>
        <begin position="54"/>
        <end position="73"/>
    </location>
</feature>
<feature type="domain" description="Histidine kinase" evidence="9">
    <location>
        <begin position="227"/>
        <end position="436"/>
    </location>
</feature>
<dbReference type="EC" id="2.7.13.3" evidence="3"/>
<evidence type="ECO:0000256" key="2">
    <source>
        <dbReference type="ARBA" id="ARBA00004236"/>
    </source>
</evidence>